<name>A0A212L446_9HYPH</name>
<dbReference type="Pfam" id="PF02452">
    <property type="entry name" value="PemK_toxin"/>
    <property type="match status" value="1"/>
</dbReference>
<dbReference type="AlphaFoldDB" id="A0A212L446"/>
<dbReference type="SUPFAM" id="SSF50118">
    <property type="entry name" value="Cell growth inhibitor/plasmid maintenance toxic component"/>
    <property type="match status" value="1"/>
</dbReference>
<dbReference type="RefSeq" id="WP_288199252.1">
    <property type="nucleotide sequence ID" value="NZ_LT608334.1"/>
</dbReference>
<sequence>MAIQYPVSPGTVLLCDYSKGGFLEPEMVKRRPAVVVSPRLPYRDKLCTVVPLSGSEPERPVSYVARIDLASPLPAPFEHNVWWAKCDMLATVSFDRLDLFRTARDQTGKRKYLQPKLPEPVFRAIQEAILAALGIHRT</sequence>
<evidence type="ECO:0008006" key="2">
    <source>
        <dbReference type="Google" id="ProtNLM"/>
    </source>
</evidence>
<dbReference type="GO" id="GO:0003677">
    <property type="term" value="F:DNA binding"/>
    <property type="evidence" value="ECO:0007669"/>
    <property type="project" value="InterPro"/>
</dbReference>
<protein>
    <recommendedName>
        <fullName evidence="2">Type II toxin-antitoxin system PemK/MazF family toxin</fullName>
    </recommendedName>
</protein>
<dbReference type="InterPro" id="IPR003477">
    <property type="entry name" value="PemK-like"/>
</dbReference>
<organism evidence="1">
    <name type="scientific">uncultured Pleomorphomonas sp</name>
    <dbReference type="NCBI Taxonomy" id="442121"/>
    <lineage>
        <taxon>Bacteria</taxon>
        <taxon>Pseudomonadati</taxon>
        <taxon>Pseudomonadota</taxon>
        <taxon>Alphaproteobacteria</taxon>
        <taxon>Hyphomicrobiales</taxon>
        <taxon>Pleomorphomonadaceae</taxon>
        <taxon>Pleomorphomonas</taxon>
        <taxon>environmental samples</taxon>
    </lineage>
</organism>
<dbReference type="InterPro" id="IPR011067">
    <property type="entry name" value="Plasmid_toxin/cell-grow_inhib"/>
</dbReference>
<dbReference type="Gene3D" id="2.30.30.110">
    <property type="match status" value="1"/>
</dbReference>
<evidence type="ECO:0000313" key="1">
    <source>
        <dbReference type="EMBL" id="SCM72295.1"/>
    </source>
</evidence>
<dbReference type="EMBL" id="FMJD01000002">
    <property type="protein sequence ID" value="SCM72295.1"/>
    <property type="molecule type" value="Genomic_DNA"/>
</dbReference>
<accession>A0A212L446</accession>
<gene>
    <name evidence="1" type="ORF">KL86PLE_100540</name>
</gene>
<reference evidence="1" key="1">
    <citation type="submission" date="2016-08" db="EMBL/GenBank/DDBJ databases">
        <authorList>
            <person name="Seilhamer J.J."/>
        </authorList>
    </citation>
    <scope>NUCLEOTIDE SEQUENCE</scope>
    <source>
        <strain evidence="1">86</strain>
    </source>
</reference>
<proteinExistence type="predicted"/>